<dbReference type="AlphaFoldDB" id="A0A7Y2H2N2"/>
<gene>
    <name evidence="1" type="ORF">HKN21_09110</name>
</gene>
<organism evidence="1 2">
    <name type="scientific">Eiseniibacteriota bacterium</name>
    <dbReference type="NCBI Taxonomy" id="2212470"/>
    <lineage>
        <taxon>Bacteria</taxon>
        <taxon>Candidatus Eiseniibacteriota</taxon>
    </lineage>
</organism>
<dbReference type="EMBL" id="JABDJR010000362">
    <property type="protein sequence ID" value="NNF06907.1"/>
    <property type="molecule type" value="Genomic_DNA"/>
</dbReference>
<name>A0A7Y2H2N2_UNCEI</name>
<dbReference type="Pfam" id="PF11950">
    <property type="entry name" value="DUF3467"/>
    <property type="match status" value="1"/>
</dbReference>
<comment type="caution">
    <text evidence="1">The sequence shown here is derived from an EMBL/GenBank/DDBJ whole genome shotgun (WGS) entry which is preliminary data.</text>
</comment>
<sequence length="101" mass="11047">MTENKAPAPRQGNIQIEIGEAEGQGQYSNLALITHSNAEIVVDFARVLPGLKKAKVYSRILLTPFHAKALHRALGDNLEKFEKQHGVIKTPGPDESSKIGF</sequence>
<evidence type="ECO:0000313" key="1">
    <source>
        <dbReference type="EMBL" id="NNF06907.1"/>
    </source>
</evidence>
<dbReference type="Proteomes" id="UP000547674">
    <property type="component" value="Unassembled WGS sequence"/>
</dbReference>
<reference evidence="1 2" key="1">
    <citation type="submission" date="2020-03" db="EMBL/GenBank/DDBJ databases">
        <title>Metabolic flexibility allows generalist bacteria to become dominant in a frequently disturbed ecosystem.</title>
        <authorList>
            <person name="Chen Y.-J."/>
            <person name="Leung P.M."/>
            <person name="Bay S.K."/>
            <person name="Hugenholtz P."/>
            <person name="Kessler A.J."/>
            <person name="Shelley G."/>
            <person name="Waite D.W."/>
            <person name="Cook P.L."/>
            <person name="Greening C."/>
        </authorList>
    </citation>
    <scope>NUCLEOTIDE SEQUENCE [LARGE SCALE GENOMIC DNA]</scope>
    <source>
        <strain evidence="1">SS_bin_28</strain>
    </source>
</reference>
<proteinExistence type="predicted"/>
<evidence type="ECO:0000313" key="2">
    <source>
        <dbReference type="Proteomes" id="UP000547674"/>
    </source>
</evidence>
<dbReference type="InterPro" id="IPR021857">
    <property type="entry name" value="DUF3467"/>
</dbReference>
<protein>
    <submittedName>
        <fullName evidence="1">DUF3467 domain-containing protein</fullName>
    </submittedName>
</protein>
<accession>A0A7Y2H2N2</accession>